<dbReference type="Gene3D" id="1.10.10.10">
    <property type="entry name" value="Winged helix-like DNA-binding domain superfamily/Winged helix DNA-binding domain"/>
    <property type="match status" value="1"/>
</dbReference>
<gene>
    <name evidence="3" type="ORF">CD191_07815</name>
</gene>
<dbReference type="GO" id="GO:0006950">
    <property type="term" value="P:response to stress"/>
    <property type="evidence" value="ECO:0007669"/>
    <property type="project" value="TreeGrafter"/>
</dbReference>
<evidence type="ECO:0000259" key="2">
    <source>
        <dbReference type="PROSITE" id="PS50995"/>
    </source>
</evidence>
<keyword evidence="1" id="KW-0238">DNA-binding</keyword>
<dbReference type="Proteomes" id="UP000249163">
    <property type="component" value="Chromosome"/>
</dbReference>
<dbReference type="InterPro" id="IPR036388">
    <property type="entry name" value="WH-like_DNA-bd_sf"/>
</dbReference>
<feature type="domain" description="HTH marR-type" evidence="2">
    <location>
        <begin position="9"/>
        <end position="150"/>
    </location>
</feature>
<name>A0AAD0KGD7_9BACL</name>
<sequence length="162" mass="18624">MILWGVLMNEEKYQNVDGLMEAFQQFARMNWRKTTIWGLKPSEVRMLVSLKLGKEREGKKGQTVSEISKFLKVTSPTVTQMLNSLIAQGYVVRTSDAQDRRVSEITLTEKGEHLAEMAVTKSRNTFKGMIDYMGKEQTDTLMELLNGVYVYFEELNDQPNES</sequence>
<dbReference type="PANTHER" id="PTHR33164:SF101">
    <property type="entry name" value="TRANSCRIPTIONAL REPRESSOR MPRA"/>
    <property type="match status" value="1"/>
</dbReference>
<evidence type="ECO:0000313" key="3">
    <source>
        <dbReference type="EMBL" id="AWV32527.1"/>
    </source>
</evidence>
<dbReference type="PANTHER" id="PTHR33164">
    <property type="entry name" value="TRANSCRIPTIONAL REGULATOR, MARR FAMILY"/>
    <property type="match status" value="1"/>
</dbReference>
<dbReference type="InterPro" id="IPR022689">
    <property type="entry name" value="Iron_dep_repressor"/>
</dbReference>
<dbReference type="SMART" id="SM00529">
    <property type="entry name" value="HTH_DTXR"/>
    <property type="match status" value="1"/>
</dbReference>
<accession>A0AAD0KGD7</accession>
<dbReference type="InterPro" id="IPR039422">
    <property type="entry name" value="MarR/SlyA-like"/>
</dbReference>
<dbReference type="GO" id="GO:0046914">
    <property type="term" value="F:transition metal ion binding"/>
    <property type="evidence" value="ECO:0007669"/>
    <property type="project" value="InterPro"/>
</dbReference>
<dbReference type="InterPro" id="IPR036390">
    <property type="entry name" value="WH_DNA-bd_sf"/>
</dbReference>
<dbReference type="PRINTS" id="PR00598">
    <property type="entry name" value="HTHMARR"/>
</dbReference>
<dbReference type="GO" id="GO:0003677">
    <property type="term" value="F:DNA binding"/>
    <property type="evidence" value="ECO:0007669"/>
    <property type="project" value="UniProtKB-KW"/>
</dbReference>
<proteinExistence type="predicted"/>
<dbReference type="PROSITE" id="PS50995">
    <property type="entry name" value="HTH_MARR_2"/>
    <property type="match status" value="1"/>
</dbReference>
<dbReference type="SUPFAM" id="SSF46785">
    <property type="entry name" value="Winged helix' DNA-binding domain"/>
    <property type="match status" value="1"/>
</dbReference>
<dbReference type="AlphaFoldDB" id="A0AAD0KGD7"/>
<protein>
    <submittedName>
        <fullName evidence="3">MarR family transcriptional regulator</fullName>
    </submittedName>
</protein>
<dbReference type="Pfam" id="PF12802">
    <property type="entry name" value="MarR_2"/>
    <property type="match status" value="1"/>
</dbReference>
<reference evidence="3 4" key="1">
    <citation type="submission" date="2017-06" db="EMBL/GenBank/DDBJ databases">
        <title>Complete genome sequence of Paenibacillus odorifer CBA7130.</title>
        <authorList>
            <person name="Nam Y.-D."/>
            <person name="Kang J."/>
            <person name="Chung W.-H."/>
        </authorList>
    </citation>
    <scope>NUCLEOTIDE SEQUENCE [LARGE SCALE GENOMIC DNA]</scope>
    <source>
        <strain evidence="3 4">CBA7130</strain>
    </source>
</reference>
<dbReference type="GO" id="GO:0003700">
    <property type="term" value="F:DNA-binding transcription factor activity"/>
    <property type="evidence" value="ECO:0007669"/>
    <property type="project" value="InterPro"/>
</dbReference>
<dbReference type="InterPro" id="IPR000835">
    <property type="entry name" value="HTH_MarR-typ"/>
</dbReference>
<evidence type="ECO:0000256" key="1">
    <source>
        <dbReference type="ARBA" id="ARBA00023125"/>
    </source>
</evidence>
<organism evidence="3 4">
    <name type="scientific">Paenibacillus odorifer</name>
    <dbReference type="NCBI Taxonomy" id="189426"/>
    <lineage>
        <taxon>Bacteria</taxon>
        <taxon>Bacillati</taxon>
        <taxon>Bacillota</taxon>
        <taxon>Bacilli</taxon>
        <taxon>Bacillales</taxon>
        <taxon>Paenibacillaceae</taxon>
        <taxon>Paenibacillus</taxon>
    </lineage>
</organism>
<dbReference type="InterPro" id="IPR011991">
    <property type="entry name" value="ArsR-like_HTH"/>
</dbReference>
<dbReference type="CDD" id="cd00090">
    <property type="entry name" value="HTH_ARSR"/>
    <property type="match status" value="1"/>
</dbReference>
<dbReference type="SMART" id="SM00347">
    <property type="entry name" value="HTH_MARR"/>
    <property type="match status" value="1"/>
</dbReference>
<evidence type="ECO:0000313" key="4">
    <source>
        <dbReference type="Proteomes" id="UP000249163"/>
    </source>
</evidence>
<dbReference type="EMBL" id="CP021965">
    <property type="protein sequence ID" value="AWV32527.1"/>
    <property type="molecule type" value="Genomic_DNA"/>
</dbReference>